<evidence type="ECO:0000313" key="1">
    <source>
        <dbReference type="EMBL" id="SDI17544.1"/>
    </source>
</evidence>
<name>A0A1G8IF58_9FIRM</name>
<proteinExistence type="predicted"/>
<dbReference type="AlphaFoldDB" id="A0A1G8IF58"/>
<protein>
    <submittedName>
        <fullName evidence="1">Uncharacterized protein</fullName>
    </submittedName>
</protein>
<evidence type="ECO:0000313" key="2">
    <source>
        <dbReference type="Proteomes" id="UP000198656"/>
    </source>
</evidence>
<gene>
    <name evidence="1" type="ORF">SAMN05443529_12861</name>
</gene>
<keyword evidence="2" id="KW-1185">Reference proteome</keyword>
<accession>A0A1G8IF58</accession>
<reference evidence="2" key="1">
    <citation type="submission" date="2016-10" db="EMBL/GenBank/DDBJ databases">
        <authorList>
            <person name="Varghese N."/>
            <person name="Submissions S."/>
        </authorList>
    </citation>
    <scope>NUCLEOTIDE SEQUENCE [LARGE SCALE GENOMIC DNA]</scope>
    <source>
        <strain evidence="2">DSM 8344</strain>
    </source>
</reference>
<dbReference type="RefSeq" id="WP_092335260.1">
    <property type="nucleotide sequence ID" value="NZ_FNCP01000028.1"/>
</dbReference>
<sequence>MGSLTLDYLSCTFERAKELDYQYVGVQIEIDGFVKPEIIINQVDNFESLLAYYKKTFKKNLNHKYIKGKRISAVTFGNSFSEIERYLLG</sequence>
<dbReference type="Proteomes" id="UP000198656">
    <property type="component" value="Unassembled WGS sequence"/>
</dbReference>
<dbReference type="EMBL" id="FNCP01000028">
    <property type="protein sequence ID" value="SDI17544.1"/>
    <property type="molecule type" value="Genomic_DNA"/>
</dbReference>
<dbReference type="OrthoDB" id="2934252at2"/>
<organism evidence="1 2">
    <name type="scientific">Desulfosporosinus hippei DSM 8344</name>
    <dbReference type="NCBI Taxonomy" id="1121419"/>
    <lineage>
        <taxon>Bacteria</taxon>
        <taxon>Bacillati</taxon>
        <taxon>Bacillota</taxon>
        <taxon>Clostridia</taxon>
        <taxon>Eubacteriales</taxon>
        <taxon>Desulfitobacteriaceae</taxon>
        <taxon>Desulfosporosinus</taxon>
    </lineage>
</organism>